<dbReference type="PANTHER" id="PTHR42085:SF2">
    <property type="entry name" value="F-BOX DOMAIN-CONTAINING PROTEIN"/>
    <property type="match status" value="1"/>
</dbReference>
<evidence type="ECO:0000259" key="2">
    <source>
        <dbReference type="Pfam" id="PF20150"/>
    </source>
</evidence>
<keyword evidence="4" id="KW-1185">Reference proteome</keyword>
<protein>
    <recommendedName>
        <fullName evidence="2">2EXR domain-containing protein</fullName>
    </recommendedName>
</protein>
<accession>A0A9P8LGP9</accession>
<organism evidence="3 4">
    <name type="scientific">Trichoglossum hirsutum</name>
    <dbReference type="NCBI Taxonomy" id="265104"/>
    <lineage>
        <taxon>Eukaryota</taxon>
        <taxon>Fungi</taxon>
        <taxon>Dikarya</taxon>
        <taxon>Ascomycota</taxon>
        <taxon>Pezizomycotina</taxon>
        <taxon>Geoglossomycetes</taxon>
        <taxon>Geoglossales</taxon>
        <taxon>Geoglossaceae</taxon>
        <taxon>Trichoglossum</taxon>
    </lineage>
</organism>
<feature type="region of interest" description="Disordered" evidence="1">
    <location>
        <begin position="1"/>
        <end position="24"/>
    </location>
</feature>
<evidence type="ECO:0000313" key="4">
    <source>
        <dbReference type="Proteomes" id="UP000750711"/>
    </source>
</evidence>
<dbReference type="PANTHER" id="PTHR42085">
    <property type="entry name" value="F-BOX DOMAIN-CONTAINING PROTEIN"/>
    <property type="match status" value="1"/>
</dbReference>
<dbReference type="InterPro" id="IPR045518">
    <property type="entry name" value="2EXR"/>
</dbReference>
<evidence type="ECO:0000313" key="3">
    <source>
        <dbReference type="EMBL" id="KAH0565191.1"/>
    </source>
</evidence>
<dbReference type="Pfam" id="PF20150">
    <property type="entry name" value="2EXR"/>
    <property type="match status" value="1"/>
</dbReference>
<feature type="domain" description="2EXR" evidence="2">
    <location>
        <begin position="35"/>
        <end position="114"/>
    </location>
</feature>
<dbReference type="Proteomes" id="UP000750711">
    <property type="component" value="Unassembled WGS sequence"/>
</dbReference>
<comment type="caution">
    <text evidence="3">The sequence shown here is derived from an EMBL/GenBank/DDBJ whole genome shotgun (WGS) entry which is preliminary data.</text>
</comment>
<dbReference type="EMBL" id="JAGHQM010000126">
    <property type="protein sequence ID" value="KAH0565191.1"/>
    <property type="molecule type" value="Genomic_DNA"/>
</dbReference>
<name>A0A9P8LGP9_9PEZI</name>
<evidence type="ECO:0000256" key="1">
    <source>
        <dbReference type="SAM" id="MobiDB-lite"/>
    </source>
</evidence>
<sequence>MLQNAESDPTKGLEGGDLELGQPVPTSTVTASTFPFLRLPIELRKHIYRHLNPNGTIRIQIPEREQKFMRDDGEPCCPAILRLNRMIYQEAFEEWYSCAIFEVDFSADGMRYLNWVIPLSGTPPSTFRAVRYLRVSTGLTSPPASTVVPEEEHYKTSMVALAKWLSPKEKPNCLQWLHLNLILWTPHFNRTVGKPDEIRKGAVYNLNPLRTIRGLSKVQADITVPPHLGRMLRYSERYYKGVQEHTDITLEFIEEMKAEMVQMPQD</sequence>
<proteinExistence type="predicted"/>
<reference evidence="3" key="1">
    <citation type="submission" date="2021-03" db="EMBL/GenBank/DDBJ databases">
        <title>Comparative genomics and phylogenomic investigation of the class Geoglossomycetes provide insights into ecological specialization and systematics.</title>
        <authorList>
            <person name="Melie T."/>
            <person name="Pirro S."/>
            <person name="Miller A.N."/>
            <person name="Quandt A."/>
        </authorList>
    </citation>
    <scope>NUCLEOTIDE SEQUENCE</scope>
    <source>
        <strain evidence="3">CAQ_001_2017</strain>
    </source>
</reference>
<dbReference type="AlphaFoldDB" id="A0A9P8LGP9"/>
<gene>
    <name evidence="3" type="ORF">GP486_001420</name>
</gene>
<dbReference type="InterPro" id="IPR038883">
    <property type="entry name" value="AN11006-like"/>
</dbReference>